<proteinExistence type="predicted"/>
<dbReference type="RefSeq" id="WP_057878513.1">
    <property type="nucleotide sequence ID" value="NZ_JQCA01000060.1"/>
</dbReference>
<keyword evidence="1" id="KW-1133">Transmembrane helix</keyword>
<evidence type="ECO:0000256" key="1">
    <source>
        <dbReference type="SAM" id="Phobius"/>
    </source>
</evidence>
<feature type="transmembrane region" description="Helical" evidence="1">
    <location>
        <begin position="96"/>
        <end position="113"/>
    </location>
</feature>
<comment type="caution">
    <text evidence="2">The sequence shown here is derived from an EMBL/GenBank/DDBJ whole genome shotgun (WGS) entry which is preliminary data.</text>
</comment>
<dbReference type="AlphaFoldDB" id="A0A0R2LUW1"/>
<reference evidence="2 3" key="1">
    <citation type="journal article" date="2015" name="Genome Announc.">
        <title>Expanding the biotechnology potential of lactobacilli through comparative genomics of 213 strains and associated genera.</title>
        <authorList>
            <person name="Sun Z."/>
            <person name="Harris H.M."/>
            <person name="McCann A."/>
            <person name="Guo C."/>
            <person name="Argimon S."/>
            <person name="Zhang W."/>
            <person name="Yang X."/>
            <person name="Jeffery I.B."/>
            <person name="Cooney J.C."/>
            <person name="Kagawa T.F."/>
            <person name="Liu W."/>
            <person name="Song Y."/>
            <person name="Salvetti E."/>
            <person name="Wrobel A."/>
            <person name="Rasinkangas P."/>
            <person name="Parkhill J."/>
            <person name="Rea M.C."/>
            <person name="O'Sullivan O."/>
            <person name="Ritari J."/>
            <person name="Douillard F.P."/>
            <person name="Paul Ross R."/>
            <person name="Yang R."/>
            <person name="Briner A.E."/>
            <person name="Felis G.E."/>
            <person name="de Vos W.M."/>
            <person name="Barrangou R."/>
            <person name="Klaenhammer T.R."/>
            <person name="Caufield P.W."/>
            <person name="Cui Y."/>
            <person name="Zhang H."/>
            <person name="O'Toole P.W."/>
        </authorList>
    </citation>
    <scope>NUCLEOTIDE SEQUENCE [LARGE SCALE GENOMIC DNA]</scope>
    <source>
        <strain evidence="2 3">DSM 22467</strain>
    </source>
</reference>
<feature type="transmembrane region" description="Helical" evidence="1">
    <location>
        <begin position="120"/>
        <end position="147"/>
    </location>
</feature>
<feature type="transmembrane region" description="Helical" evidence="1">
    <location>
        <begin position="40"/>
        <end position="60"/>
    </location>
</feature>
<keyword evidence="1" id="KW-0472">Membrane</keyword>
<gene>
    <name evidence="2" type="ORF">IV54_GL002084</name>
</gene>
<accession>A0A0R2LUW1</accession>
<keyword evidence="3" id="KW-1185">Reference proteome</keyword>
<evidence type="ECO:0000313" key="3">
    <source>
        <dbReference type="Proteomes" id="UP000051906"/>
    </source>
</evidence>
<dbReference type="OrthoDB" id="2284782at2"/>
<feature type="transmembrane region" description="Helical" evidence="1">
    <location>
        <begin position="72"/>
        <end position="90"/>
    </location>
</feature>
<sequence>MRQGIKRGLILSGFYACWVLRTVGWAWLSGNDSDALGATVLSFVVFGVVLLPWPVIVYLVGRGIHHQQWAPGLTAGWLAVLTVVSSEAFSAKVAPVIPLLTILTGWQVAGLFVQPMPRSTTWWVTGVSIVATGLCLLTPVTAARLFVAGYASPVQAFTANSSSDREGQVTTYNYNVTEVSLIPTQSDPKLSVDVHHLGLIYYPTEEQWWVV</sequence>
<protein>
    <submittedName>
        <fullName evidence="2">Uncharacterized protein</fullName>
    </submittedName>
</protein>
<dbReference type="EMBL" id="JQCA01000060">
    <property type="protein sequence ID" value="KRO03723.1"/>
    <property type="molecule type" value="Genomic_DNA"/>
</dbReference>
<feature type="transmembrane region" description="Helical" evidence="1">
    <location>
        <begin position="9"/>
        <end position="28"/>
    </location>
</feature>
<organism evidence="2 3">
    <name type="scientific">Levilactobacillus paucivorans</name>
    <dbReference type="NCBI Taxonomy" id="616990"/>
    <lineage>
        <taxon>Bacteria</taxon>
        <taxon>Bacillati</taxon>
        <taxon>Bacillota</taxon>
        <taxon>Bacilli</taxon>
        <taxon>Lactobacillales</taxon>
        <taxon>Lactobacillaceae</taxon>
        <taxon>Levilactobacillus</taxon>
    </lineage>
</organism>
<keyword evidence="1" id="KW-0812">Transmembrane</keyword>
<name>A0A0R2LUW1_9LACO</name>
<dbReference type="PATRIC" id="fig|616990.3.peg.2204"/>
<evidence type="ECO:0000313" key="2">
    <source>
        <dbReference type="EMBL" id="KRO03723.1"/>
    </source>
</evidence>
<dbReference type="Proteomes" id="UP000051906">
    <property type="component" value="Unassembled WGS sequence"/>
</dbReference>